<evidence type="ECO:0008006" key="11">
    <source>
        <dbReference type="Google" id="ProtNLM"/>
    </source>
</evidence>
<dbReference type="Gene3D" id="2.60.40.2880">
    <property type="entry name" value="MmpS1-5, C-terminal soluble domain"/>
    <property type="match status" value="1"/>
</dbReference>
<evidence type="ECO:0000313" key="10">
    <source>
        <dbReference type="Proteomes" id="UP000094008"/>
    </source>
</evidence>
<dbReference type="OrthoDB" id="4753136at2"/>
<dbReference type="GO" id="GO:0005886">
    <property type="term" value="C:plasma membrane"/>
    <property type="evidence" value="ECO:0007669"/>
    <property type="project" value="UniProtKB-SubCell"/>
</dbReference>
<feature type="transmembrane region" description="Helical" evidence="8">
    <location>
        <begin position="94"/>
        <end position="117"/>
    </location>
</feature>
<dbReference type="RefSeq" id="WP_064887044.1">
    <property type="nucleotide sequence ID" value="NZ_LZSY01000175.1"/>
</dbReference>
<keyword evidence="5 8" id="KW-1133">Transmembrane helix</keyword>
<feature type="region of interest" description="Disordered" evidence="7">
    <location>
        <begin position="1"/>
        <end position="89"/>
    </location>
</feature>
<comment type="caution">
    <text evidence="9">The sequence shown here is derived from an EMBL/GenBank/DDBJ whole genome shotgun (WGS) entry which is preliminary data.</text>
</comment>
<dbReference type="Proteomes" id="UP000094008">
    <property type="component" value="Unassembled WGS sequence"/>
</dbReference>
<accession>A0A1A0VHJ4</accession>
<keyword evidence="3" id="KW-1003">Cell membrane</keyword>
<dbReference type="AlphaFoldDB" id="A0A1A0VHJ4"/>
<organism evidence="9 10">
    <name type="scientific">Mycolicibacterium peregrinum</name>
    <name type="common">Mycobacterium peregrinum</name>
    <dbReference type="NCBI Taxonomy" id="43304"/>
    <lineage>
        <taxon>Bacteria</taxon>
        <taxon>Bacillati</taxon>
        <taxon>Actinomycetota</taxon>
        <taxon>Actinomycetes</taxon>
        <taxon>Mycobacteriales</taxon>
        <taxon>Mycobacteriaceae</taxon>
        <taxon>Mycolicibacterium</taxon>
    </lineage>
</organism>
<proteinExistence type="inferred from homology"/>
<evidence type="ECO:0000256" key="6">
    <source>
        <dbReference type="ARBA" id="ARBA00023136"/>
    </source>
</evidence>
<evidence type="ECO:0000256" key="7">
    <source>
        <dbReference type="SAM" id="MobiDB-lite"/>
    </source>
</evidence>
<protein>
    <recommendedName>
        <fullName evidence="11">Mycobacterium membrane protein</fullName>
    </recommendedName>
</protein>
<comment type="subcellular location">
    <subcellularLocation>
        <location evidence="1">Cell membrane</location>
    </subcellularLocation>
</comment>
<dbReference type="Pfam" id="PF05423">
    <property type="entry name" value="Mycobact_memb"/>
    <property type="match status" value="1"/>
</dbReference>
<name>A0A1A0VHJ4_MYCPR</name>
<feature type="compositionally biased region" description="Low complexity" evidence="7">
    <location>
        <begin position="139"/>
        <end position="151"/>
    </location>
</feature>
<sequence>MTDSPRRDTSEPTQSFGSGYPVDYPDPAYSNQPPYQGAYPAVPGSAPQPGPNPTQQLPPYSPYGYDAGATGQPPGAPTPPPGTPPEPDGHEPRLWLWILAAVAVLVALGLVVALVIANGSSQETVVAPQPITPQPNFSTSPKTPTTTSRTPRPVPAPTTAPPTETTPGPTETVTYEVAGEGRAINITYLDTGNVLQTEFNVILPWSKQVELAQPATETASVSVVNFGPEVACTVTVNGVQTQHRTGSGITICVGTA</sequence>
<evidence type="ECO:0000256" key="5">
    <source>
        <dbReference type="ARBA" id="ARBA00022989"/>
    </source>
</evidence>
<evidence type="ECO:0000256" key="4">
    <source>
        <dbReference type="ARBA" id="ARBA00022692"/>
    </source>
</evidence>
<keyword evidence="4 8" id="KW-0812">Transmembrane</keyword>
<reference evidence="10" key="1">
    <citation type="submission" date="2016-06" db="EMBL/GenBank/DDBJ databases">
        <authorList>
            <person name="Sutton G."/>
            <person name="Brinkac L."/>
            <person name="Sanka R."/>
            <person name="Adams M."/>
            <person name="Lau E."/>
            <person name="Mehaffy C."/>
            <person name="Tameris M."/>
            <person name="Hatherill M."/>
            <person name="Hanekom W."/>
            <person name="Mahomed H."/>
            <person name="Mcshane H."/>
        </authorList>
    </citation>
    <scope>NUCLEOTIDE SEQUENCE [LARGE SCALE GENOMIC DNA]</scope>
    <source>
        <strain evidence="10">852002-10433_SCH5171157</strain>
    </source>
</reference>
<gene>
    <name evidence="9" type="ORF">A5779_08850</name>
</gene>
<feature type="compositionally biased region" description="Low complexity" evidence="7">
    <location>
        <begin position="161"/>
        <end position="171"/>
    </location>
</feature>
<evidence type="ECO:0000256" key="1">
    <source>
        <dbReference type="ARBA" id="ARBA00004236"/>
    </source>
</evidence>
<dbReference type="InterPro" id="IPR038468">
    <property type="entry name" value="MmpS_C"/>
</dbReference>
<evidence type="ECO:0000256" key="2">
    <source>
        <dbReference type="ARBA" id="ARBA00007531"/>
    </source>
</evidence>
<evidence type="ECO:0000256" key="3">
    <source>
        <dbReference type="ARBA" id="ARBA00022475"/>
    </source>
</evidence>
<feature type="compositionally biased region" description="Basic and acidic residues" evidence="7">
    <location>
        <begin position="1"/>
        <end position="10"/>
    </location>
</feature>
<evidence type="ECO:0000256" key="8">
    <source>
        <dbReference type="SAM" id="Phobius"/>
    </source>
</evidence>
<feature type="region of interest" description="Disordered" evidence="7">
    <location>
        <begin position="126"/>
        <end position="171"/>
    </location>
</feature>
<keyword evidence="6 8" id="KW-0472">Membrane</keyword>
<comment type="similarity">
    <text evidence="2">Belongs to the MmpS family.</text>
</comment>
<dbReference type="InterPro" id="IPR008693">
    <property type="entry name" value="MmpS"/>
</dbReference>
<feature type="compositionally biased region" description="Pro residues" evidence="7">
    <location>
        <begin position="74"/>
        <end position="86"/>
    </location>
</feature>
<dbReference type="EMBL" id="LZSY01000175">
    <property type="protein sequence ID" value="OBB82735.1"/>
    <property type="molecule type" value="Genomic_DNA"/>
</dbReference>
<evidence type="ECO:0000313" key="9">
    <source>
        <dbReference type="EMBL" id="OBB82735.1"/>
    </source>
</evidence>